<dbReference type="Pfam" id="PF12693">
    <property type="entry name" value="GspL_C"/>
    <property type="match status" value="1"/>
</dbReference>
<dbReference type="Pfam" id="PF05134">
    <property type="entry name" value="T2SSL"/>
    <property type="match status" value="1"/>
</dbReference>
<dbReference type="PIRSF" id="PIRSF015761">
    <property type="entry name" value="Protein_L"/>
    <property type="match status" value="1"/>
</dbReference>
<reference evidence="13 14" key="1">
    <citation type="submission" date="2023-07" db="EMBL/GenBank/DDBJ databases">
        <title>Sorghum-associated microbial communities from plants grown in Nebraska, USA.</title>
        <authorList>
            <person name="Schachtman D."/>
        </authorList>
    </citation>
    <scope>NUCLEOTIDE SEQUENCE [LARGE SCALE GENOMIC DNA]</scope>
    <source>
        <strain evidence="13 14">BE190</strain>
    </source>
</reference>
<evidence type="ECO:0000259" key="11">
    <source>
        <dbReference type="Pfam" id="PF05134"/>
    </source>
</evidence>
<sequence length="422" mass="45950">MSMQLVLSVTTSDDGKSLADNFRWCWLGADGSPAAEGASGDREALRAALGDKPANPQSAWVILPGSRVNTRQLEYSDKEKKHLRNLLPFQLEDSVVGDVEDLHFALGTPADGKVVVAFADKTWLQAAFAELAALGIEVTRCWTAPLTLPLAAEAATDSSNHWSLGLYQDQVYLRYASTMGFSVAQQHARMALQMLLRDQERVDSLPNLHLRAASEADLAALGELIPAELQGAIASQTLADEWALDYSNSSIDLCQGDFSQRLPIERWWKLWQSVAIFAGVCVAVYLGTLMFEIHKLGGENLKIRQQIETTARGVITQGRIVDAEKQLNTLLKQSQPVSQSASVMALLTLVLPQIAQEPNVVIKAISYAGEAGELNISIQADSFSAFESLSEKIRKQGLNAETSSFNAQGNVQTARLKVTKNP</sequence>
<organism evidence="13 14">
    <name type="scientific">Cellvibrio fibrivorans</name>
    <dbReference type="NCBI Taxonomy" id="126350"/>
    <lineage>
        <taxon>Bacteria</taxon>
        <taxon>Pseudomonadati</taxon>
        <taxon>Pseudomonadota</taxon>
        <taxon>Gammaproteobacteria</taxon>
        <taxon>Cellvibrionales</taxon>
        <taxon>Cellvibrionaceae</taxon>
        <taxon>Cellvibrio</taxon>
    </lineage>
</organism>
<evidence type="ECO:0000256" key="6">
    <source>
        <dbReference type="ARBA" id="ARBA00022692"/>
    </source>
</evidence>
<comment type="subcellular location">
    <subcellularLocation>
        <location evidence="1">Cell inner membrane</location>
        <topology evidence="1">Single-pass membrane protein</topology>
    </subcellularLocation>
</comment>
<protein>
    <recommendedName>
        <fullName evidence="10">Type II secretion system protein L</fullName>
        <shortName evidence="10">T2SS protein L</shortName>
    </recommendedName>
</protein>
<evidence type="ECO:0000256" key="1">
    <source>
        <dbReference type="ARBA" id="ARBA00004377"/>
    </source>
</evidence>
<keyword evidence="14" id="KW-1185">Reference proteome</keyword>
<evidence type="ECO:0000256" key="4">
    <source>
        <dbReference type="ARBA" id="ARBA00022475"/>
    </source>
</evidence>
<feature type="domain" description="GspL periplasmic" evidence="12">
    <location>
        <begin position="268"/>
        <end position="418"/>
    </location>
</feature>
<dbReference type="EMBL" id="JAVDVX010000006">
    <property type="protein sequence ID" value="MDR7091322.1"/>
    <property type="molecule type" value="Genomic_DNA"/>
</dbReference>
<keyword evidence="6" id="KW-0812">Transmembrane</keyword>
<evidence type="ECO:0000256" key="5">
    <source>
        <dbReference type="ARBA" id="ARBA00022519"/>
    </source>
</evidence>
<comment type="similarity">
    <text evidence="2 10">Belongs to the GSP L family.</text>
</comment>
<evidence type="ECO:0000259" key="12">
    <source>
        <dbReference type="Pfam" id="PF12693"/>
    </source>
</evidence>
<dbReference type="Gene3D" id="3.30.420.380">
    <property type="match status" value="1"/>
</dbReference>
<dbReference type="Gene3D" id="3.30.1360.100">
    <property type="entry name" value="General secretion pathway protein M, EpsM"/>
    <property type="match status" value="1"/>
</dbReference>
<evidence type="ECO:0000256" key="10">
    <source>
        <dbReference type="PIRNR" id="PIRNR015761"/>
    </source>
</evidence>
<evidence type="ECO:0000256" key="9">
    <source>
        <dbReference type="ARBA" id="ARBA00023136"/>
    </source>
</evidence>
<keyword evidence="9" id="KW-0472">Membrane</keyword>
<evidence type="ECO:0000313" key="14">
    <source>
        <dbReference type="Proteomes" id="UP001253595"/>
    </source>
</evidence>
<dbReference type="SUPFAM" id="SSF53067">
    <property type="entry name" value="Actin-like ATPase domain"/>
    <property type="match status" value="1"/>
</dbReference>
<keyword evidence="4" id="KW-1003">Cell membrane</keyword>
<dbReference type="InterPro" id="IPR025691">
    <property type="entry name" value="GspL_pp_dom"/>
</dbReference>
<keyword evidence="7 10" id="KW-0653">Protein transport</keyword>
<keyword evidence="3 10" id="KW-0813">Transport</keyword>
<feature type="domain" description="GspL cytoplasmic actin-ATPase-like" evidence="11">
    <location>
        <begin position="40"/>
        <end position="260"/>
    </location>
</feature>
<dbReference type="InterPro" id="IPR024230">
    <property type="entry name" value="GspL_cyto_dom"/>
</dbReference>
<gene>
    <name evidence="13" type="ORF">J2X05_003357</name>
</gene>
<evidence type="ECO:0000256" key="2">
    <source>
        <dbReference type="ARBA" id="ARBA00005318"/>
    </source>
</evidence>
<dbReference type="InterPro" id="IPR043129">
    <property type="entry name" value="ATPase_NBD"/>
</dbReference>
<dbReference type="CDD" id="cd24017">
    <property type="entry name" value="ASKHA_T2SSL_N"/>
    <property type="match status" value="1"/>
</dbReference>
<dbReference type="NCBIfam" id="TIGR01709">
    <property type="entry name" value="typeII_sec_gspL"/>
    <property type="match status" value="1"/>
</dbReference>
<keyword evidence="8" id="KW-1133">Transmembrane helix</keyword>
<name>A0ABU1V1J8_9GAMM</name>
<accession>A0ABU1V1J8</accession>
<evidence type="ECO:0000256" key="8">
    <source>
        <dbReference type="ARBA" id="ARBA00022989"/>
    </source>
</evidence>
<dbReference type="Proteomes" id="UP001253595">
    <property type="component" value="Unassembled WGS sequence"/>
</dbReference>
<proteinExistence type="inferred from homology"/>
<dbReference type="RefSeq" id="WP_310074523.1">
    <property type="nucleotide sequence ID" value="NZ_JAVDVX010000006.1"/>
</dbReference>
<keyword evidence="5" id="KW-0997">Cell inner membrane</keyword>
<evidence type="ECO:0000313" key="13">
    <source>
        <dbReference type="EMBL" id="MDR7091322.1"/>
    </source>
</evidence>
<evidence type="ECO:0000256" key="3">
    <source>
        <dbReference type="ARBA" id="ARBA00022448"/>
    </source>
</evidence>
<comment type="caution">
    <text evidence="13">The sequence shown here is derived from an EMBL/GenBank/DDBJ whole genome shotgun (WGS) entry which is preliminary data.</text>
</comment>
<evidence type="ECO:0000256" key="7">
    <source>
        <dbReference type="ARBA" id="ARBA00022927"/>
    </source>
</evidence>
<dbReference type="InterPro" id="IPR007812">
    <property type="entry name" value="T2SS_protein-GspL"/>
</dbReference>
<comment type="function">
    <text evidence="10">Inner membrane component of the type II secretion system required for the energy-dependent secretion of extracellular factors such as proteases and toxins from the periplasm.</text>
</comment>